<reference evidence="1 2" key="1">
    <citation type="journal article" date="2009" name="Stand. Genomic Sci.">
        <title>Complete genome sequence of Catenulispora acidiphila type strain (ID 139908).</title>
        <authorList>
            <person name="Copeland A."/>
            <person name="Lapidus A."/>
            <person name="Glavina Del Rio T."/>
            <person name="Nolan M."/>
            <person name="Lucas S."/>
            <person name="Chen F."/>
            <person name="Tice H."/>
            <person name="Cheng J.F."/>
            <person name="Bruce D."/>
            <person name="Goodwin L."/>
            <person name="Pitluck S."/>
            <person name="Mikhailova N."/>
            <person name="Pati A."/>
            <person name="Ivanova N."/>
            <person name="Mavromatis K."/>
            <person name="Chen A."/>
            <person name="Palaniappan K."/>
            <person name="Chain P."/>
            <person name="Land M."/>
            <person name="Hauser L."/>
            <person name="Chang Y.J."/>
            <person name="Jeffries C.D."/>
            <person name="Chertkov O."/>
            <person name="Brettin T."/>
            <person name="Detter J.C."/>
            <person name="Han C."/>
            <person name="Ali Z."/>
            <person name="Tindall B.J."/>
            <person name="Goker M."/>
            <person name="Bristow J."/>
            <person name="Eisen J.A."/>
            <person name="Markowitz V."/>
            <person name="Hugenholtz P."/>
            <person name="Kyrpides N.C."/>
            <person name="Klenk H.P."/>
        </authorList>
    </citation>
    <scope>NUCLEOTIDE SEQUENCE [LARGE SCALE GENOMIC DNA]</scope>
    <source>
        <strain evidence="2">DSM 44928 / JCM 14897 / NBRC 102108 / NRRL B-24433 / ID139908</strain>
    </source>
</reference>
<gene>
    <name evidence="1" type="ordered locus">Caci_3007</name>
</gene>
<dbReference type="RefSeq" id="WP_012787209.1">
    <property type="nucleotide sequence ID" value="NC_013131.1"/>
</dbReference>
<evidence type="ECO:0000313" key="1">
    <source>
        <dbReference type="EMBL" id="ACU71916.1"/>
    </source>
</evidence>
<sequence length="94" mass="10785">MTFESIEDDDETEGELDDAVARIGRLIRAAVSKLLACIDRTIPPPPKPWLRQVYVIDNQDWLAPKSNLTDDEAYQAIVDLYQMEPHETEAEELR</sequence>
<protein>
    <submittedName>
        <fullName evidence="1">Uncharacterized protein</fullName>
    </submittedName>
</protein>
<evidence type="ECO:0000313" key="2">
    <source>
        <dbReference type="Proteomes" id="UP000000851"/>
    </source>
</evidence>
<dbReference type="EMBL" id="CP001700">
    <property type="protein sequence ID" value="ACU71916.1"/>
    <property type="molecule type" value="Genomic_DNA"/>
</dbReference>
<organism evidence="1 2">
    <name type="scientific">Catenulispora acidiphila (strain DSM 44928 / JCM 14897 / NBRC 102108 / NRRL B-24433 / ID139908)</name>
    <dbReference type="NCBI Taxonomy" id="479433"/>
    <lineage>
        <taxon>Bacteria</taxon>
        <taxon>Bacillati</taxon>
        <taxon>Actinomycetota</taxon>
        <taxon>Actinomycetes</taxon>
        <taxon>Catenulisporales</taxon>
        <taxon>Catenulisporaceae</taxon>
        <taxon>Catenulispora</taxon>
    </lineage>
</organism>
<dbReference type="STRING" id="479433.Caci_3007"/>
<dbReference type="HOGENOM" id="CLU_2380942_0_0_11"/>
<keyword evidence="2" id="KW-1185">Reference proteome</keyword>
<proteinExistence type="predicted"/>
<dbReference type="Proteomes" id="UP000000851">
    <property type="component" value="Chromosome"/>
</dbReference>
<accession>C7Q4E7</accession>
<name>C7Q4E7_CATAD</name>
<dbReference type="InParanoid" id="C7Q4E7"/>
<dbReference type="KEGG" id="cai:Caci_3007"/>
<dbReference type="AlphaFoldDB" id="C7Q4E7"/>